<evidence type="ECO:0000313" key="3">
    <source>
        <dbReference type="Proteomes" id="UP000578819"/>
    </source>
</evidence>
<dbReference type="RefSeq" id="WP_184534980.1">
    <property type="nucleotide sequence ID" value="NZ_JACHJW010000001.1"/>
</dbReference>
<accession>A0A7W7WPI3</accession>
<keyword evidence="3" id="KW-1185">Reference proteome</keyword>
<dbReference type="EMBL" id="JACHJW010000001">
    <property type="protein sequence ID" value="MBB4958970.1"/>
    <property type="molecule type" value="Genomic_DNA"/>
</dbReference>
<name>A0A7W7WPI3_9ACTN</name>
<keyword evidence="1" id="KW-0472">Membrane</keyword>
<evidence type="ECO:0000313" key="2">
    <source>
        <dbReference type="EMBL" id="MBB4958970.1"/>
    </source>
</evidence>
<comment type="caution">
    <text evidence="2">The sequence shown here is derived from an EMBL/GenBank/DDBJ whole genome shotgun (WGS) entry which is preliminary data.</text>
</comment>
<keyword evidence="1" id="KW-0812">Transmembrane</keyword>
<dbReference type="Proteomes" id="UP000578819">
    <property type="component" value="Unassembled WGS sequence"/>
</dbReference>
<sequence>MKLALAFAVGVIVGVLGAWEAGRRFERWAFAWSLAAERLRVARLYAGDAAGWVIGVGLVLLAGGALAWIAF</sequence>
<organism evidence="2 3">
    <name type="scientific">Micromonospora polyrhachis</name>
    <dbReference type="NCBI Taxonomy" id="1282883"/>
    <lineage>
        <taxon>Bacteria</taxon>
        <taxon>Bacillati</taxon>
        <taxon>Actinomycetota</taxon>
        <taxon>Actinomycetes</taxon>
        <taxon>Micromonosporales</taxon>
        <taxon>Micromonosporaceae</taxon>
        <taxon>Micromonospora</taxon>
    </lineage>
</organism>
<keyword evidence="1" id="KW-1133">Transmembrane helix</keyword>
<gene>
    <name evidence="2" type="ORF">FHR38_002703</name>
</gene>
<protein>
    <submittedName>
        <fullName evidence="2">Uncharacterized protein</fullName>
    </submittedName>
</protein>
<proteinExistence type="predicted"/>
<dbReference type="AlphaFoldDB" id="A0A7W7WPI3"/>
<evidence type="ECO:0000256" key="1">
    <source>
        <dbReference type="SAM" id="Phobius"/>
    </source>
</evidence>
<feature type="transmembrane region" description="Helical" evidence="1">
    <location>
        <begin position="49"/>
        <end position="70"/>
    </location>
</feature>
<reference evidence="2 3" key="1">
    <citation type="submission" date="2020-08" db="EMBL/GenBank/DDBJ databases">
        <title>Sequencing the genomes of 1000 actinobacteria strains.</title>
        <authorList>
            <person name="Klenk H.-P."/>
        </authorList>
    </citation>
    <scope>NUCLEOTIDE SEQUENCE [LARGE SCALE GENOMIC DNA]</scope>
    <source>
        <strain evidence="2 3">DSM 45886</strain>
    </source>
</reference>